<protein>
    <submittedName>
        <fullName evidence="2">Uncharacterized protein</fullName>
    </submittedName>
</protein>
<feature type="compositionally biased region" description="Basic and acidic residues" evidence="1">
    <location>
        <begin position="88"/>
        <end position="109"/>
    </location>
</feature>
<proteinExistence type="predicted"/>
<dbReference type="Proteomes" id="UP000784294">
    <property type="component" value="Unassembled WGS sequence"/>
</dbReference>
<name>A0A3S5CJ69_9PLAT</name>
<keyword evidence="3" id="KW-1185">Reference proteome</keyword>
<organism evidence="2 3">
    <name type="scientific">Protopolystoma xenopodis</name>
    <dbReference type="NCBI Taxonomy" id="117903"/>
    <lineage>
        <taxon>Eukaryota</taxon>
        <taxon>Metazoa</taxon>
        <taxon>Spiralia</taxon>
        <taxon>Lophotrochozoa</taxon>
        <taxon>Platyhelminthes</taxon>
        <taxon>Monogenea</taxon>
        <taxon>Polyopisthocotylea</taxon>
        <taxon>Polystomatidea</taxon>
        <taxon>Polystomatidae</taxon>
        <taxon>Protopolystoma</taxon>
    </lineage>
</organism>
<evidence type="ECO:0000313" key="2">
    <source>
        <dbReference type="EMBL" id="VEL25833.1"/>
    </source>
</evidence>
<reference evidence="2" key="1">
    <citation type="submission" date="2018-11" db="EMBL/GenBank/DDBJ databases">
        <authorList>
            <consortium name="Pathogen Informatics"/>
        </authorList>
    </citation>
    <scope>NUCLEOTIDE SEQUENCE</scope>
</reference>
<comment type="caution">
    <text evidence="2">The sequence shown here is derived from an EMBL/GenBank/DDBJ whole genome shotgun (WGS) entry which is preliminary data.</text>
</comment>
<evidence type="ECO:0000313" key="3">
    <source>
        <dbReference type="Proteomes" id="UP000784294"/>
    </source>
</evidence>
<dbReference type="EMBL" id="CAAALY010076498">
    <property type="protein sequence ID" value="VEL25833.1"/>
    <property type="molecule type" value="Genomic_DNA"/>
</dbReference>
<dbReference type="AlphaFoldDB" id="A0A3S5CJ69"/>
<gene>
    <name evidence="2" type="ORF">PXEA_LOCUS19273</name>
</gene>
<feature type="region of interest" description="Disordered" evidence="1">
    <location>
        <begin position="88"/>
        <end position="122"/>
    </location>
</feature>
<accession>A0A3S5CJ69</accession>
<evidence type="ECO:0000256" key="1">
    <source>
        <dbReference type="SAM" id="MobiDB-lite"/>
    </source>
</evidence>
<sequence length="240" mass="26825">MKLKGNSNFIFLEILASTISNTTSPHQVASTCLIHETISANLNQECNKEEQAIQTPGLRVWRRLSADGRELKMPKVTFAIGNEDKRRSNTLSRLHDVSSEISKENKSSELDENGMSKSKSAVEPRFSKLRVSSCGRIHPYSHEFNPSGTVDKKVLQPSVASLPALQVLENPLEPQNGSHLASKQDSDLKDYSEKLKASTNLFECPEPNREENGLVNAQKMEDIKKVIIITVNNLIDYQIH</sequence>